<dbReference type="Gene3D" id="3.90.79.10">
    <property type="entry name" value="Nucleoside Triphosphate Pyrophosphohydrolase"/>
    <property type="match status" value="1"/>
</dbReference>
<dbReference type="PRINTS" id="PR01356">
    <property type="entry name" value="GFGPROTEIN"/>
</dbReference>
<dbReference type="Proteomes" id="UP001346149">
    <property type="component" value="Unassembled WGS sequence"/>
</dbReference>
<protein>
    <recommendedName>
        <fullName evidence="4">Nudix hydrolase domain-containing protein</fullName>
    </recommendedName>
</protein>
<evidence type="ECO:0000313" key="6">
    <source>
        <dbReference type="Proteomes" id="UP001346149"/>
    </source>
</evidence>
<dbReference type="GO" id="GO:0046872">
    <property type="term" value="F:metal ion binding"/>
    <property type="evidence" value="ECO:0007669"/>
    <property type="project" value="UniProtKB-KW"/>
</dbReference>
<dbReference type="AlphaFoldDB" id="A0AAN7M7X3"/>
<keyword evidence="3" id="KW-0378">Hydrolase</keyword>
<evidence type="ECO:0000256" key="3">
    <source>
        <dbReference type="ARBA" id="ARBA00022801"/>
    </source>
</evidence>
<keyword evidence="6" id="KW-1185">Reference proteome</keyword>
<dbReference type="InterPro" id="IPR003293">
    <property type="entry name" value="Nudix_hydrolase6-like"/>
</dbReference>
<dbReference type="Pfam" id="PF18290">
    <property type="entry name" value="Nudix_hydro"/>
    <property type="match status" value="1"/>
</dbReference>
<sequence>MSISVNVPSVIDNNFDNGRKLGTEEESPVLPAAYDTYEGVTVDMERAPLMEPDVFSSRLEASMSLWRKQLKKGVWIKLPIKKMNLVESAVQQGFVFHHAEPTYLMLVYWIPKVPCTLPPNASHQVGVGAVVLNDRRNILVVQENSGCLRGMGLWKIPTGIVCEGEDINAAVVREVKEETGIETEFVEILAFRQAHKAFFGKSDLFFICMLRPVSFEIQTEEVELEDAKWMPFEEYAAQPAAREDGLFRSITGVCVEKLCGEYDGFLPVPMKAVFCGRSNYFYRSGKNLNMVDYS</sequence>
<dbReference type="FunFam" id="3.90.79.10:FF:000015">
    <property type="entry name" value="Nudix hydrolase 8"/>
    <property type="match status" value="1"/>
</dbReference>
<organism evidence="5 6">
    <name type="scientific">Trapa natans</name>
    <name type="common">Water chestnut</name>
    <dbReference type="NCBI Taxonomy" id="22666"/>
    <lineage>
        <taxon>Eukaryota</taxon>
        <taxon>Viridiplantae</taxon>
        <taxon>Streptophyta</taxon>
        <taxon>Embryophyta</taxon>
        <taxon>Tracheophyta</taxon>
        <taxon>Spermatophyta</taxon>
        <taxon>Magnoliopsida</taxon>
        <taxon>eudicotyledons</taxon>
        <taxon>Gunneridae</taxon>
        <taxon>Pentapetalae</taxon>
        <taxon>rosids</taxon>
        <taxon>malvids</taxon>
        <taxon>Myrtales</taxon>
        <taxon>Lythraceae</taxon>
        <taxon>Trapa</taxon>
    </lineage>
</organism>
<evidence type="ECO:0000259" key="4">
    <source>
        <dbReference type="PROSITE" id="PS51462"/>
    </source>
</evidence>
<dbReference type="Gene3D" id="3.40.630.30">
    <property type="match status" value="1"/>
</dbReference>
<name>A0AAN7M7X3_TRANT</name>
<feature type="domain" description="Nudix hydrolase" evidence="4">
    <location>
        <begin position="122"/>
        <end position="253"/>
    </location>
</feature>
<proteinExistence type="inferred from homology"/>
<comment type="similarity">
    <text evidence="1">Belongs to the Nudix hydrolase family.</text>
</comment>
<gene>
    <name evidence="5" type="ORF">SAY86_004550</name>
</gene>
<dbReference type="EMBL" id="JAXQNO010000001">
    <property type="protein sequence ID" value="KAK4804733.1"/>
    <property type="molecule type" value="Genomic_DNA"/>
</dbReference>
<dbReference type="InterPro" id="IPR020084">
    <property type="entry name" value="NUDIX_hydrolase_CS"/>
</dbReference>
<dbReference type="InterPro" id="IPR040618">
    <property type="entry name" value="Pre-Nudix"/>
</dbReference>
<keyword evidence="2" id="KW-0479">Metal-binding</keyword>
<dbReference type="PROSITE" id="PS00893">
    <property type="entry name" value="NUDIX_BOX"/>
    <property type="match status" value="1"/>
</dbReference>
<dbReference type="FunFam" id="3.40.630.30:FF:000016">
    <property type="entry name" value="nudix hydrolase 2"/>
    <property type="match status" value="1"/>
</dbReference>
<dbReference type="PANTHER" id="PTHR13994">
    <property type="entry name" value="NUDIX HYDROLASE RELATED"/>
    <property type="match status" value="1"/>
</dbReference>
<dbReference type="GO" id="GO:0051287">
    <property type="term" value="F:NAD binding"/>
    <property type="evidence" value="ECO:0007669"/>
    <property type="project" value="TreeGrafter"/>
</dbReference>
<dbReference type="CDD" id="cd04670">
    <property type="entry name" value="NUDIX_ASFGF2_Nudt6"/>
    <property type="match status" value="1"/>
</dbReference>
<evidence type="ECO:0000313" key="5">
    <source>
        <dbReference type="EMBL" id="KAK4804733.1"/>
    </source>
</evidence>
<dbReference type="SUPFAM" id="SSF55811">
    <property type="entry name" value="Nudix"/>
    <property type="match status" value="1"/>
</dbReference>
<dbReference type="PANTHER" id="PTHR13994:SF29">
    <property type="entry name" value="NUDIX HYDROLASE 2"/>
    <property type="match status" value="1"/>
</dbReference>
<dbReference type="GO" id="GO:0035529">
    <property type="term" value="F:NADH pyrophosphatase activity"/>
    <property type="evidence" value="ECO:0007669"/>
    <property type="project" value="TreeGrafter"/>
</dbReference>
<dbReference type="Pfam" id="PF00293">
    <property type="entry name" value="NUDIX"/>
    <property type="match status" value="1"/>
</dbReference>
<comment type="caution">
    <text evidence="5">The sequence shown here is derived from an EMBL/GenBank/DDBJ whole genome shotgun (WGS) entry which is preliminary data.</text>
</comment>
<accession>A0AAN7M7X3</accession>
<dbReference type="GO" id="GO:0047631">
    <property type="term" value="F:ADP-ribose diphosphatase activity"/>
    <property type="evidence" value="ECO:0007669"/>
    <property type="project" value="TreeGrafter"/>
</dbReference>
<dbReference type="InterPro" id="IPR000086">
    <property type="entry name" value="NUDIX_hydrolase_dom"/>
</dbReference>
<evidence type="ECO:0000256" key="2">
    <source>
        <dbReference type="ARBA" id="ARBA00022723"/>
    </source>
</evidence>
<dbReference type="InterPro" id="IPR015797">
    <property type="entry name" value="NUDIX_hydrolase-like_dom_sf"/>
</dbReference>
<evidence type="ECO:0000256" key="1">
    <source>
        <dbReference type="ARBA" id="ARBA00005582"/>
    </source>
</evidence>
<reference evidence="5 6" key="1">
    <citation type="journal article" date="2023" name="Hortic Res">
        <title>Pangenome of water caltrop reveals structural variations and asymmetric subgenome divergence after allopolyploidization.</title>
        <authorList>
            <person name="Zhang X."/>
            <person name="Chen Y."/>
            <person name="Wang L."/>
            <person name="Yuan Y."/>
            <person name="Fang M."/>
            <person name="Shi L."/>
            <person name="Lu R."/>
            <person name="Comes H.P."/>
            <person name="Ma Y."/>
            <person name="Chen Y."/>
            <person name="Huang G."/>
            <person name="Zhou Y."/>
            <person name="Zheng Z."/>
            <person name="Qiu Y."/>
        </authorList>
    </citation>
    <scope>NUCLEOTIDE SEQUENCE [LARGE SCALE GENOMIC DNA]</scope>
    <source>
        <strain evidence="5">F231</strain>
    </source>
</reference>
<dbReference type="PROSITE" id="PS51462">
    <property type="entry name" value="NUDIX"/>
    <property type="match status" value="1"/>
</dbReference>